<dbReference type="EMBL" id="JAVFWL010000003">
    <property type="protein sequence ID" value="KAK6740026.1"/>
    <property type="molecule type" value="Genomic_DNA"/>
</dbReference>
<gene>
    <name evidence="1" type="primary">Necator_chrIII.g9239</name>
    <name evidence="1" type="ORF">RB195_008474</name>
</gene>
<comment type="caution">
    <text evidence="1">The sequence shown here is derived from an EMBL/GenBank/DDBJ whole genome shotgun (WGS) entry which is preliminary data.</text>
</comment>
<organism evidence="1 2">
    <name type="scientific">Necator americanus</name>
    <name type="common">Human hookworm</name>
    <dbReference type="NCBI Taxonomy" id="51031"/>
    <lineage>
        <taxon>Eukaryota</taxon>
        <taxon>Metazoa</taxon>
        <taxon>Ecdysozoa</taxon>
        <taxon>Nematoda</taxon>
        <taxon>Chromadorea</taxon>
        <taxon>Rhabditida</taxon>
        <taxon>Rhabditina</taxon>
        <taxon>Rhabditomorpha</taxon>
        <taxon>Strongyloidea</taxon>
        <taxon>Ancylostomatidae</taxon>
        <taxon>Bunostominae</taxon>
        <taxon>Necator</taxon>
    </lineage>
</organism>
<evidence type="ECO:0000313" key="1">
    <source>
        <dbReference type="EMBL" id="KAK6740026.1"/>
    </source>
</evidence>
<keyword evidence="2" id="KW-1185">Reference proteome</keyword>
<reference evidence="1 2" key="1">
    <citation type="submission" date="2023-08" db="EMBL/GenBank/DDBJ databases">
        <title>A Necator americanus chromosomal reference genome.</title>
        <authorList>
            <person name="Ilik V."/>
            <person name="Petrzelkova K.J."/>
            <person name="Pardy F."/>
            <person name="Fuh T."/>
            <person name="Niatou-Singa F.S."/>
            <person name="Gouil Q."/>
            <person name="Baker L."/>
            <person name="Ritchie M.E."/>
            <person name="Jex A.R."/>
            <person name="Gazzola D."/>
            <person name="Li H."/>
            <person name="Toshio Fujiwara R."/>
            <person name="Zhan B."/>
            <person name="Aroian R.V."/>
            <person name="Pafco B."/>
            <person name="Schwarz E.M."/>
        </authorList>
    </citation>
    <scope>NUCLEOTIDE SEQUENCE [LARGE SCALE GENOMIC DNA]</scope>
    <source>
        <strain evidence="1 2">Aroian</strain>
        <tissue evidence="1">Whole animal</tissue>
    </source>
</reference>
<sequence>MNSELKTSFPIPTTQDRSTQYVQIRLTNGQVHKFFFQDTRLGLGQGRKKMEQVLGEANSNQFKAAMVKERSGTCCPIDCHDVGWHDDHVREAALYVFHKKLMQEFEIVGADA</sequence>
<proteinExistence type="predicted"/>
<protein>
    <submittedName>
        <fullName evidence="1">Uncharacterized protein</fullName>
    </submittedName>
</protein>
<accession>A0ABR1CQ34</accession>
<evidence type="ECO:0000313" key="2">
    <source>
        <dbReference type="Proteomes" id="UP001303046"/>
    </source>
</evidence>
<dbReference type="Proteomes" id="UP001303046">
    <property type="component" value="Unassembled WGS sequence"/>
</dbReference>
<name>A0ABR1CQ34_NECAM</name>